<accession>A0A1G7C1K2</accession>
<dbReference type="EMBL" id="FNAI01000005">
    <property type="protein sequence ID" value="SDE33244.1"/>
    <property type="molecule type" value="Genomic_DNA"/>
</dbReference>
<dbReference type="AlphaFoldDB" id="A0A1G7C1K2"/>
<evidence type="ECO:0000256" key="1">
    <source>
        <dbReference type="SAM" id="MobiDB-lite"/>
    </source>
</evidence>
<dbReference type="InterPro" id="IPR017853">
    <property type="entry name" value="GH"/>
</dbReference>
<keyword evidence="4" id="KW-1185">Reference proteome</keyword>
<keyword evidence="3" id="KW-0378">Hydrolase</keyword>
<dbReference type="GO" id="GO:0005975">
    <property type="term" value="P:carbohydrate metabolic process"/>
    <property type="evidence" value="ECO:0007669"/>
    <property type="project" value="InterPro"/>
</dbReference>
<dbReference type="PANTHER" id="PTHR47786">
    <property type="entry name" value="ALPHA-1,4-GLUCAN:MALTOSE-1-PHOSPHATE MALTOSYLTRANSFERASE"/>
    <property type="match status" value="1"/>
</dbReference>
<name>A0A1G7C1K2_9SPHI</name>
<feature type="domain" description="Glycosyl hydrolase family 13 catalytic" evidence="2">
    <location>
        <begin position="78"/>
        <end position="385"/>
    </location>
</feature>
<dbReference type="Pfam" id="PF00128">
    <property type="entry name" value="Alpha-amylase"/>
    <property type="match status" value="1"/>
</dbReference>
<dbReference type="Proteomes" id="UP000199072">
    <property type="component" value="Unassembled WGS sequence"/>
</dbReference>
<dbReference type="InterPro" id="IPR006047">
    <property type="entry name" value="GH13_cat_dom"/>
</dbReference>
<organism evidence="3 4">
    <name type="scientific">Mucilaginibacter pineti</name>
    <dbReference type="NCBI Taxonomy" id="1391627"/>
    <lineage>
        <taxon>Bacteria</taxon>
        <taxon>Pseudomonadati</taxon>
        <taxon>Bacteroidota</taxon>
        <taxon>Sphingobacteriia</taxon>
        <taxon>Sphingobacteriales</taxon>
        <taxon>Sphingobacteriaceae</taxon>
        <taxon>Mucilaginibacter</taxon>
    </lineage>
</organism>
<dbReference type="SUPFAM" id="SSF51011">
    <property type="entry name" value="Glycosyl hydrolase domain"/>
    <property type="match status" value="1"/>
</dbReference>
<evidence type="ECO:0000259" key="2">
    <source>
        <dbReference type="SMART" id="SM00642"/>
    </source>
</evidence>
<dbReference type="SUPFAM" id="SSF51445">
    <property type="entry name" value="(Trans)glycosidases"/>
    <property type="match status" value="1"/>
</dbReference>
<dbReference type="GO" id="GO:0016798">
    <property type="term" value="F:hydrolase activity, acting on glycosyl bonds"/>
    <property type="evidence" value="ECO:0007669"/>
    <property type="project" value="UniProtKB-KW"/>
</dbReference>
<proteinExistence type="predicted"/>
<dbReference type="CDD" id="cd11313">
    <property type="entry name" value="AmyAc_arch_bac_AmyA"/>
    <property type="match status" value="1"/>
</dbReference>
<evidence type="ECO:0000313" key="4">
    <source>
        <dbReference type="Proteomes" id="UP000199072"/>
    </source>
</evidence>
<reference evidence="3 4" key="1">
    <citation type="submission" date="2016-10" db="EMBL/GenBank/DDBJ databases">
        <authorList>
            <person name="de Groot N.N."/>
        </authorList>
    </citation>
    <scope>NUCLEOTIDE SEQUENCE [LARGE SCALE GENOMIC DNA]</scope>
    <source>
        <strain evidence="3 4">47C3B</strain>
    </source>
</reference>
<dbReference type="PANTHER" id="PTHR47786:SF2">
    <property type="entry name" value="GLYCOSYL HYDROLASE FAMILY 13 CATALYTIC DOMAIN-CONTAINING PROTEIN"/>
    <property type="match status" value="1"/>
</dbReference>
<feature type="region of interest" description="Disordered" evidence="1">
    <location>
        <begin position="31"/>
        <end position="52"/>
    </location>
</feature>
<gene>
    <name evidence="3" type="ORF">SAMN05216464_105253</name>
</gene>
<dbReference type="InterPro" id="IPR013780">
    <property type="entry name" value="Glyco_hydro_b"/>
</dbReference>
<keyword evidence="3" id="KW-0326">Glycosidase</keyword>
<dbReference type="STRING" id="1391627.SAMN05216464_105253"/>
<sequence length="468" mass="50621">MNRSNKRSQMNALIVLIMLIGSILGCGKKSGSTPDPVVTPPPVTSNDPAQYGTPYSGVPSSKDIVMYEVNLRTYSPVGLSSAMARLDSIKALGVNVVWLMPTYPIGVLKASGSPYAVKNYTEVNASFGTLDDLRAYVAKAHTLGMAVILDWVANHTAWDNPWIENKSWYQQDASGNIIIPPGTNYSDVAALNYNSTPMRKAMIKAMKYWIFAANVDGYRCDFADNVPADFWKQALDTLNTITTHKLIYLAEGTKGAEITSGFQLSYAFSYYGTLKSLFSGSSSPASLFSTNTTEIASLPSPGIKLRYITNHDNASSDGSTITEYGGKQGALAAFTLAANMGGIPLIYSSQEVGYPNPINFFNNVTVDYTANPDMIAAYKKILAFRAAHEAVKVGALTAYDDVNVVAFEKRSGTDDVVVLVNTKNSISTYNLPTALQNTSWTNGLTNASTTLTTTLTLQPYAYVLLKKN</sequence>
<dbReference type="OrthoDB" id="9806009at2"/>
<protein>
    <submittedName>
        <fullName evidence="3">Glycosidase</fullName>
    </submittedName>
</protein>
<dbReference type="Gene3D" id="3.20.20.80">
    <property type="entry name" value="Glycosidases"/>
    <property type="match status" value="1"/>
</dbReference>
<dbReference type="Gene3D" id="2.60.40.1180">
    <property type="entry name" value="Golgi alpha-mannosidase II"/>
    <property type="match status" value="1"/>
</dbReference>
<dbReference type="SMART" id="SM00642">
    <property type="entry name" value="Aamy"/>
    <property type="match status" value="1"/>
</dbReference>
<dbReference type="PROSITE" id="PS51257">
    <property type="entry name" value="PROKAR_LIPOPROTEIN"/>
    <property type="match status" value="1"/>
</dbReference>
<evidence type="ECO:0000313" key="3">
    <source>
        <dbReference type="EMBL" id="SDE33244.1"/>
    </source>
</evidence>